<evidence type="ECO:0000313" key="2">
    <source>
        <dbReference type="EMBL" id="ETS84927.1"/>
    </source>
</evidence>
<dbReference type="GeneID" id="19267965"/>
<dbReference type="KEGG" id="pfy:PFICI_02952"/>
<gene>
    <name evidence="2" type="ORF">PFICI_02952</name>
</gene>
<dbReference type="HOGENOM" id="CLU_880299_0_0_1"/>
<keyword evidence="3" id="KW-1185">Reference proteome</keyword>
<dbReference type="InParanoid" id="W3XHL5"/>
<dbReference type="RefSeq" id="XP_007829724.1">
    <property type="nucleotide sequence ID" value="XM_007831533.1"/>
</dbReference>
<organism evidence="2 3">
    <name type="scientific">Pestalotiopsis fici (strain W106-1 / CGMCC3.15140)</name>
    <dbReference type="NCBI Taxonomy" id="1229662"/>
    <lineage>
        <taxon>Eukaryota</taxon>
        <taxon>Fungi</taxon>
        <taxon>Dikarya</taxon>
        <taxon>Ascomycota</taxon>
        <taxon>Pezizomycotina</taxon>
        <taxon>Sordariomycetes</taxon>
        <taxon>Xylariomycetidae</taxon>
        <taxon>Amphisphaeriales</taxon>
        <taxon>Sporocadaceae</taxon>
        <taxon>Pestalotiopsis</taxon>
    </lineage>
</organism>
<dbReference type="AlphaFoldDB" id="W3XHL5"/>
<dbReference type="Proteomes" id="UP000030651">
    <property type="component" value="Unassembled WGS sequence"/>
</dbReference>
<name>W3XHL5_PESFW</name>
<evidence type="ECO:0000313" key="3">
    <source>
        <dbReference type="Proteomes" id="UP000030651"/>
    </source>
</evidence>
<feature type="region of interest" description="Disordered" evidence="1">
    <location>
        <begin position="1"/>
        <end position="47"/>
    </location>
</feature>
<protein>
    <submittedName>
        <fullName evidence="2">Uncharacterized protein</fullName>
    </submittedName>
</protein>
<sequence>MSYGKRKLSDADFHEGRRSQQPIFAPGANDGAPGPSQAAPINPGAANIYDQIQSFNSYRQQASASDNSGPIRRSEFIRDFESHTPTEQEDDGAEEGEPQSQAGHPTMVHQPRRPKENHVPALEQQAVRFDYKNLEPVEKYPSPVYRDPYGELFTCQITNRAIKYTLESDDEILSTVLIQGEQLREVRQDRPCPMPIHRYPVQIWKRVGCFGFVQSKLMYLLGSELIIGRTCSTGFTRWVFVGTTEELPQEAKRLPAVFGPLTHTPSVPDSKLEESAAALVEYLNEDSSVDDPVWLKLPYYDGFGNLESYLLYTSLT</sequence>
<feature type="region of interest" description="Disordered" evidence="1">
    <location>
        <begin position="82"/>
        <end position="116"/>
    </location>
</feature>
<accession>W3XHL5</accession>
<proteinExistence type="predicted"/>
<reference evidence="3" key="1">
    <citation type="journal article" date="2015" name="BMC Genomics">
        <title>Genomic and transcriptomic analysis of the endophytic fungus Pestalotiopsis fici reveals its lifestyle and high potential for synthesis of natural products.</title>
        <authorList>
            <person name="Wang X."/>
            <person name="Zhang X."/>
            <person name="Liu L."/>
            <person name="Xiang M."/>
            <person name="Wang W."/>
            <person name="Sun X."/>
            <person name="Che Y."/>
            <person name="Guo L."/>
            <person name="Liu G."/>
            <person name="Guo L."/>
            <person name="Wang C."/>
            <person name="Yin W.B."/>
            <person name="Stadler M."/>
            <person name="Zhang X."/>
            <person name="Liu X."/>
        </authorList>
    </citation>
    <scope>NUCLEOTIDE SEQUENCE [LARGE SCALE GENOMIC DNA]</scope>
    <source>
        <strain evidence="3">W106-1 / CGMCC3.15140</strain>
    </source>
</reference>
<dbReference type="EMBL" id="KI912110">
    <property type="protein sequence ID" value="ETS84927.1"/>
    <property type="molecule type" value="Genomic_DNA"/>
</dbReference>
<feature type="compositionally biased region" description="Acidic residues" evidence="1">
    <location>
        <begin position="87"/>
        <end position="97"/>
    </location>
</feature>
<feature type="compositionally biased region" description="Basic and acidic residues" evidence="1">
    <location>
        <begin position="7"/>
        <end position="18"/>
    </location>
</feature>
<evidence type="ECO:0000256" key="1">
    <source>
        <dbReference type="SAM" id="MobiDB-lite"/>
    </source>
</evidence>